<proteinExistence type="predicted"/>
<protein>
    <submittedName>
        <fullName evidence="1">Uncharacterized protein</fullName>
    </submittedName>
</protein>
<dbReference type="AlphaFoldDB" id="A0A2P6SL23"/>
<dbReference type="Gramene" id="PRQ59360">
    <property type="protein sequence ID" value="PRQ59360"/>
    <property type="gene ID" value="RchiOBHm_Chr1g0369361"/>
</dbReference>
<sequence length="219" mass="23185">MPSCMLTAKPPLNLADCPLLDFPAFLPDPLIWLPMPTSQQIPTFKPLIFDPIVQIPVMDICSSGHGYLVSAGLAISTGIPPLHSNLMNPLIPQTASMLEKDARERLRWLLISGSTQSSSPLMDVLPAMLTNADENRNMLVVGSHGLYTGTSDVDVIANSIAAMSMVSLPGISTGGTVLENCGSNNGFDIQDAGSSGLGGSCLEDQGTFCSNYGMKRTDE</sequence>
<gene>
    <name evidence="1" type="ORF">RchiOBHm_Chr1g0369361</name>
</gene>
<dbReference type="OMA" id="SCMLTAK"/>
<comment type="caution">
    <text evidence="1">The sequence shown here is derived from an EMBL/GenBank/DDBJ whole genome shotgun (WGS) entry which is preliminary data.</text>
</comment>
<organism evidence="1 2">
    <name type="scientific">Rosa chinensis</name>
    <name type="common">China rose</name>
    <dbReference type="NCBI Taxonomy" id="74649"/>
    <lineage>
        <taxon>Eukaryota</taxon>
        <taxon>Viridiplantae</taxon>
        <taxon>Streptophyta</taxon>
        <taxon>Embryophyta</taxon>
        <taxon>Tracheophyta</taxon>
        <taxon>Spermatophyta</taxon>
        <taxon>Magnoliopsida</taxon>
        <taxon>eudicotyledons</taxon>
        <taxon>Gunneridae</taxon>
        <taxon>Pentapetalae</taxon>
        <taxon>rosids</taxon>
        <taxon>fabids</taxon>
        <taxon>Rosales</taxon>
        <taxon>Rosaceae</taxon>
        <taxon>Rosoideae</taxon>
        <taxon>Rosoideae incertae sedis</taxon>
        <taxon>Rosa</taxon>
    </lineage>
</organism>
<accession>A0A2P6SL23</accession>
<dbReference type="EMBL" id="PDCK01000039">
    <property type="protein sequence ID" value="PRQ59360.1"/>
    <property type="molecule type" value="Genomic_DNA"/>
</dbReference>
<dbReference type="PANTHER" id="PTHR36741:SF1">
    <property type="entry name" value="OS07G0100500 PROTEIN"/>
    <property type="match status" value="1"/>
</dbReference>
<evidence type="ECO:0000313" key="1">
    <source>
        <dbReference type="EMBL" id="PRQ59360.1"/>
    </source>
</evidence>
<evidence type="ECO:0000313" key="2">
    <source>
        <dbReference type="Proteomes" id="UP000238479"/>
    </source>
</evidence>
<dbReference type="Proteomes" id="UP000238479">
    <property type="component" value="Chromosome 1"/>
</dbReference>
<dbReference type="STRING" id="74649.A0A2P6SL23"/>
<name>A0A2P6SL23_ROSCH</name>
<dbReference type="PANTHER" id="PTHR36741">
    <property type="entry name" value="OS07G0100500 PROTEIN"/>
    <property type="match status" value="1"/>
</dbReference>
<reference evidence="1 2" key="1">
    <citation type="journal article" date="2018" name="Nat. Genet.">
        <title>The Rosa genome provides new insights in the design of modern roses.</title>
        <authorList>
            <person name="Bendahmane M."/>
        </authorList>
    </citation>
    <scope>NUCLEOTIDE SEQUENCE [LARGE SCALE GENOMIC DNA]</scope>
    <source>
        <strain evidence="2">cv. Old Blush</strain>
    </source>
</reference>
<keyword evidence="2" id="KW-1185">Reference proteome</keyword>